<dbReference type="PROSITE" id="PS50181">
    <property type="entry name" value="FBOX"/>
    <property type="match status" value="1"/>
</dbReference>
<name>A0A815N3P3_9BILA</name>
<gene>
    <name evidence="2" type="ORF">GPM918_LOCUS33864</name>
    <name evidence="3" type="ORF">SRO942_LOCUS34559</name>
</gene>
<dbReference type="Proteomes" id="UP000663829">
    <property type="component" value="Unassembled WGS sequence"/>
</dbReference>
<dbReference type="EMBL" id="CAJOBC010083792">
    <property type="protein sequence ID" value="CAF4307047.1"/>
    <property type="molecule type" value="Genomic_DNA"/>
</dbReference>
<dbReference type="OrthoDB" id="9984259at2759"/>
<dbReference type="EMBL" id="CAJNOQ010018358">
    <property type="protein sequence ID" value="CAF1426735.1"/>
    <property type="molecule type" value="Genomic_DNA"/>
</dbReference>
<protein>
    <recommendedName>
        <fullName evidence="1">F-box domain-containing protein</fullName>
    </recommendedName>
</protein>
<keyword evidence="4" id="KW-1185">Reference proteome</keyword>
<dbReference type="InterPro" id="IPR001810">
    <property type="entry name" value="F-box_dom"/>
</dbReference>
<evidence type="ECO:0000313" key="2">
    <source>
        <dbReference type="EMBL" id="CAF1426735.1"/>
    </source>
</evidence>
<dbReference type="AlphaFoldDB" id="A0A815N3P3"/>
<sequence>MSVTNIEQLPNEILLEIDRYLSPYDVLTLFLNLNSRFNLTISDYKYNLDLSQDISLEKFSHLCTNILPLINNSICKLTLNDGYSPYQMFIFNTKQYDYSFPNLVCLTLKEFNDSGIDLLINMLIKSINLKILIITYTNQDQGPWHSSTITLLDYYIFCHKNNLEKLEISAASNGIILSEQLYPNLFIKDVRLSLRTLDDLFILFEIIPMVERLYVHIDEEKMTKQFSSTKLPQYLKEFHFETTNVKLLSYSNLEVLLYSIPTLESISIELQTDDLDYLNGILWRYLLYYLPNVRKFKLVIQLFNNPYVNCQDVLDTFAISSDFWLNDMNINFKCYSSKKKVYLDTIPYHFLTDGDWFNTSIFQQEGSLSTEKFIRVYRLTIESSHEQLAISKWFSVINQFPFLQELVIIAMNISEQQDDNSMSLIRLPHLRRFFFYRSTYNKTNLNFLSKLLQKMPNLKTFGVYYAELMYIIKRINEPWFQNINQLDIYITRSDGQIRMRDIEQISNIFFNIKHLKLIINSYTSMRRTQRECIVCELLNCFKNLISFQIGCSKNLKLKFLNDEWLKQNVNSLKTEQRIFKTGYGKNYFSLWL</sequence>
<proteinExistence type="predicted"/>
<dbReference type="Proteomes" id="UP000681722">
    <property type="component" value="Unassembled WGS sequence"/>
</dbReference>
<accession>A0A815N3P3</accession>
<evidence type="ECO:0000259" key="1">
    <source>
        <dbReference type="PROSITE" id="PS50181"/>
    </source>
</evidence>
<evidence type="ECO:0000313" key="4">
    <source>
        <dbReference type="Proteomes" id="UP000663829"/>
    </source>
</evidence>
<organism evidence="2 4">
    <name type="scientific">Didymodactylos carnosus</name>
    <dbReference type="NCBI Taxonomy" id="1234261"/>
    <lineage>
        <taxon>Eukaryota</taxon>
        <taxon>Metazoa</taxon>
        <taxon>Spiralia</taxon>
        <taxon>Gnathifera</taxon>
        <taxon>Rotifera</taxon>
        <taxon>Eurotatoria</taxon>
        <taxon>Bdelloidea</taxon>
        <taxon>Philodinida</taxon>
        <taxon>Philodinidae</taxon>
        <taxon>Didymodactylos</taxon>
    </lineage>
</organism>
<reference evidence="2" key="1">
    <citation type="submission" date="2021-02" db="EMBL/GenBank/DDBJ databases">
        <authorList>
            <person name="Nowell W R."/>
        </authorList>
    </citation>
    <scope>NUCLEOTIDE SEQUENCE</scope>
</reference>
<comment type="caution">
    <text evidence="2">The sequence shown here is derived from an EMBL/GenBank/DDBJ whole genome shotgun (WGS) entry which is preliminary data.</text>
</comment>
<feature type="domain" description="F-box" evidence="1">
    <location>
        <begin position="3"/>
        <end position="29"/>
    </location>
</feature>
<evidence type="ECO:0000313" key="3">
    <source>
        <dbReference type="EMBL" id="CAF4307047.1"/>
    </source>
</evidence>